<reference evidence="1" key="2">
    <citation type="submission" date="2023-02" db="EMBL/GenBank/DDBJ databases">
        <authorList>
            <consortium name="DOE Joint Genome Institute"/>
            <person name="Mondo S.J."/>
            <person name="Chang Y."/>
            <person name="Wang Y."/>
            <person name="Ahrendt S."/>
            <person name="Andreopoulos W."/>
            <person name="Barry K."/>
            <person name="Beard J."/>
            <person name="Benny G.L."/>
            <person name="Blankenship S."/>
            <person name="Bonito G."/>
            <person name="Cuomo C."/>
            <person name="Desiro A."/>
            <person name="Gervers K.A."/>
            <person name="Hundley H."/>
            <person name="Kuo A."/>
            <person name="LaButti K."/>
            <person name="Lang B.F."/>
            <person name="Lipzen A."/>
            <person name="O'Donnell K."/>
            <person name="Pangilinan J."/>
            <person name="Reynolds N."/>
            <person name="Sandor L."/>
            <person name="Smith M.W."/>
            <person name="Tsang A."/>
            <person name="Grigoriev I.V."/>
            <person name="Stajich J.E."/>
            <person name="Spatafora J.W."/>
        </authorList>
    </citation>
    <scope>NUCLEOTIDE SEQUENCE</scope>
    <source>
        <strain evidence="1">RSA 2281</strain>
    </source>
</reference>
<evidence type="ECO:0000313" key="1">
    <source>
        <dbReference type="EMBL" id="KAI9242983.1"/>
    </source>
</evidence>
<proteinExistence type="predicted"/>
<protein>
    <submittedName>
        <fullName evidence="1">Uncharacterized protein</fullName>
    </submittedName>
</protein>
<sequence>MTQVQCHCNLCKGDFVKSQSVVRRHKLEEAERKLKAQREALDQIQPSVFEQYGTNFQPIENTMQESSSGLQYQQPNEYVDTKYPETPSLPVEPSNQVELEAIDTTDDLYVQQEIPNNIEYVPTLTTNMDSLPQFEEFALVEDQEFVDANDLTYLDQEEEASND</sequence>
<dbReference type="Proteomes" id="UP001209540">
    <property type="component" value="Unassembled WGS sequence"/>
</dbReference>
<reference evidence="1" key="1">
    <citation type="journal article" date="2022" name="IScience">
        <title>Evolution of zygomycete secretomes and the origins of terrestrial fungal ecologies.</title>
        <authorList>
            <person name="Chang Y."/>
            <person name="Wang Y."/>
            <person name="Mondo S."/>
            <person name="Ahrendt S."/>
            <person name="Andreopoulos W."/>
            <person name="Barry K."/>
            <person name="Beard J."/>
            <person name="Benny G.L."/>
            <person name="Blankenship S."/>
            <person name="Bonito G."/>
            <person name="Cuomo C."/>
            <person name="Desiro A."/>
            <person name="Gervers K.A."/>
            <person name="Hundley H."/>
            <person name="Kuo A."/>
            <person name="LaButti K."/>
            <person name="Lang B.F."/>
            <person name="Lipzen A."/>
            <person name="O'Donnell K."/>
            <person name="Pangilinan J."/>
            <person name="Reynolds N."/>
            <person name="Sandor L."/>
            <person name="Smith M.E."/>
            <person name="Tsang A."/>
            <person name="Grigoriev I.V."/>
            <person name="Stajich J.E."/>
            <person name="Spatafora J.W."/>
        </authorList>
    </citation>
    <scope>NUCLEOTIDE SEQUENCE</scope>
    <source>
        <strain evidence="1">RSA 2281</strain>
    </source>
</reference>
<organism evidence="1 2">
    <name type="scientific">Phascolomyces articulosus</name>
    <dbReference type="NCBI Taxonomy" id="60185"/>
    <lineage>
        <taxon>Eukaryota</taxon>
        <taxon>Fungi</taxon>
        <taxon>Fungi incertae sedis</taxon>
        <taxon>Mucoromycota</taxon>
        <taxon>Mucoromycotina</taxon>
        <taxon>Mucoromycetes</taxon>
        <taxon>Mucorales</taxon>
        <taxon>Lichtheimiaceae</taxon>
        <taxon>Phascolomyces</taxon>
    </lineage>
</organism>
<keyword evidence="2" id="KW-1185">Reference proteome</keyword>
<evidence type="ECO:0000313" key="2">
    <source>
        <dbReference type="Proteomes" id="UP001209540"/>
    </source>
</evidence>
<gene>
    <name evidence="1" type="ORF">BDA99DRAFT_566983</name>
</gene>
<accession>A0AAD5JJX3</accession>
<name>A0AAD5JJX3_9FUNG</name>
<dbReference type="EMBL" id="JAIXMP010000143">
    <property type="protein sequence ID" value="KAI9242983.1"/>
    <property type="molecule type" value="Genomic_DNA"/>
</dbReference>
<dbReference type="AlphaFoldDB" id="A0AAD5JJX3"/>
<comment type="caution">
    <text evidence="1">The sequence shown here is derived from an EMBL/GenBank/DDBJ whole genome shotgun (WGS) entry which is preliminary data.</text>
</comment>
<feature type="non-terminal residue" evidence="1">
    <location>
        <position position="1"/>
    </location>
</feature>